<protein>
    <recommendedName>
        <fullName evidence="3">WD40 repeat domain-containing protein</fullName>
    </recommendedName>
</protein>
<evidence type="ECO:0000313" key="2">
    <source>
        <dbReference type="Proteomes" id="UP001612741"/>
    </source>
</evidence>
<dbReference type="EMBL" id="JBITGY010000016">
    <property type="protein sequence ID" value="MFI6504827.1"/>
    <property type="molecule type" value="Genomic_DNA"/>
</dbReference>
<dbReference type="Gene3D" id="2.120.10.30">
    <property type="entry name" value="TolB, C-terminal domain"/>
    <property type="match status" value="1"/>
</dbReference>
<sequence length="173" mass="18889">MDGGGHEIRPVRLDQPTVGWLVWRLYPGAFAWDRQGKGVVAASFEGNWPDKRLTRYDLTGEPVESLPPTGPNIGTPYSPDGRHLAVQHELVESDGGSVRIYDPEGGLVRQLALPDARLAGWYDAAHVIVYTFTGETGKTQVVGIDGTPGRVLVTNGGEPRIWNLTPYFSPRIA</sequence>
<keyword evidence="2" id="KW-1185">Reference proteome</keyword>
<dbReference type="Proteomes" id="UP001612741">
    <property type="component" value="Unassembled WGS sequence"/>
</dbReference>
<dbReference type="InterPro" id="IPR011042">
    <property type="entry name" value="6-blade_b-propeller_TolB-like"/>
</dbReference>
<organism evidence="1 2">
    <name type="scientific">Nonomuraea typhae</name>
    <dbReference type="NCBI Taxonomy" id="2603600"/>
    <lineage>
        <taxon>Bacteria</taxon>
        <taxon>Bacillati</taxon>
        <taxon>Actinomycetota</taxon>
        <taxon>Actinomycetes</taxon>
        <taxon>Streptosporangiales</taxon>
        <taxon>Streptosporangiaceae</taxon>
        <taxon>Nonomuraea</taxon>
    </lineage>
</organism>
<evidence type="ECO:0008006" key="3">
    <source>
        <dbReference type="Google" id="ProtNLM"/>
    </source>
</evidence>
<name>A0ABW7ZAA2_9ACTN</name>
<comment type="caution">
    <text evidence="1">The sequence shown here is derived from an EMBL/GenBank/DDBJ whole genome shotgun (WGS) entry which is preliminary data.</text>
</comment>
<evidence type="ECO:0000313" key="1">
    <source>
        <dbReference type="EMBL" id="MFI6504827.1"/>
    </source>
</evidence>
<reference evidence="1 2" key="1">
    <citation type="submission" date="2024-10" db="EMBL/GenBank/DDBJ databases">
        <title>The Natural Products Discovery Center: Release of the First 8490 Sequenced Strains for Exploring Actinobacteria Biosynthetic Diversity.</title>
        <authorList>
            <person name="Kalkreuter E."/>
            <person name="Kautsar S.A."/>
            <person name="Yang D."/>
            <person name="Bader C.D."/>
            <person name="Teijaro C.N."/>
            <person name="Fluegel L."/>
            <person name="Davis C.M."/>
            <person name="Simpson J.R."/>
            <person name="Lauterbach L."/>
            <person name="Steele A.D."/>
            <person name="Gui C."/>
            <person name="Meng S."/>
            <person name="Li G."/>
            <person name="Viehrig K."/>
            <person name="Ye F."/>
            <person name="Su P."/>
            <person name="Kiefer A.F."/>
            <person name="Nichols A."/>
            <person name="Cepeda A.J."/>
            <person name="Yan W."/>
            <person name="Fan B."/>
            <person name="Jiang Y."/>
            <person name="Adhikari A."/>
            <person name="Zheng C.-J."/>
            <person name="Schuster L."/>
            <person name="Cowan T.M."/>
            <person name="Smanski M.J."/>
            <person name="Chevrette M.G."/>
            <person name="De Carvalho L.P.S."/>
            <person name="Shen B."/>
        </authorList>
    </citation>
    <scope>NUCLEOTIDE SEQUENCE [LARGE SCALE GENOMIC DNA]</scope>
    <source>
        <strain evidence="1 2">NPDC050545</strain>
    </source>
</reference>
<gene>
    <name evidence="1" type="ORF">ACIBG2_46105</name>
</gene>
<accession>A0ABW7ZAA2</accession>
<dbReference type="RefSeq" id="WP_397090739.1">
    <property type="nucleotide sequence ID" value="NZ_JBITGY010000016.1"/>
</dbReference>
<proteinExistence type="predicted"/>
<dbReference type="SUPFAM" id="SSF69304">
    <property type="entry name" value="Tricorn protease N-terminal domain"/>
    <property type="match status" value="1"/>
</dbReference>